<proteinExistence type="predicted"/>
<organism evidence="1 2">
    <name type="scientific">Methylomonas defluvii</name>
    <dbReference type="NCBI Taxonomy" id="3045149"/>
    <lineage>
        <taxon>Bacteria</taxon>
        <taxon>Pseudomonadati</taxon>
        <taxon>Pseudomonadota</taxon>
        <taxon>Gammaproteobacteria</taxon>
        <taxon>Methylococcales</taxon>
        <taxon>Methylococcaceae</taxon>
        <taxon>Methylomonas</taxon>
    </lineage>
</organism>
<keyword evidence="2" id="KW-1185">Reference proteome</keyword>
<protein>
    <recommendedName>
        <fullName evidence="3">Sigma-70 family RNA polymerase sigma factor</fullName>
    </recommendedName>
</protein>
<comment type="caution">
    <text evidence="1">The sequence shown here is derived from an EMBL/GenBank/DDBJ whole genome shotgun (WGS) entry which is preliminary data.</text>
</comment>
<gene>
    <name evidence="1" type="ORF">QLH52_12525</name>
</gene>
<sequence>MALNEPTPAHLSVAEVDNALRNLSDIEWYRLQTISKSLAKTYPLEAEELLHEACCRALDGSRNCPRHVDIIKFLAGAMKSIASDTLKSEKRYPKLRLVLNSEDDDEEILDPPDDRLNVEEELEQEHEAGLIRTRILDLFHDDPIAQIMVEGIMEGMEGEELQGLTSLDKTAFESKRKLIRRRIAKGFPEGWKNDQS</sequence>
<dbReference type="EMBL" id="JAXARY010000010">
    <property type="protein sequence ID" value="MDX8128112.1"/>
    <property type="molecule type" value="Genomic_DNA"/>
</dbReference>
<evidence type="ECO:0000313" key="1">
    <source>
        <dbReference type="EMBL" id="MDX8128112.1"/>
    </source>
</evidence>
<evidence type="ECO:0008006" key="3">
    <source>
        <dbReference type="Google" id="ProtNLM"/>
    </source>
</evidence>
<dbReference type="Proteomes" id="UP001284537">
    <property type="component" value="Unassembled WGS sequence"/>
</dbReference>
<name>A0ABU4UGU4_9GAMM</name>
<reference evidence="1 2" key="1">
    <citation type="submission" date="2023-11" db="EMBL/GenBank/DDBJ databases">
        <authorList>
            <person name="Ouyang M.-Y."/>
        </authorList>
    </citation>
    <scope>NUCLEOTIDE SEQUENCE [LARGE SCALE GENOMIC DNA]</scope>
    <source>
        <strain evidence="1 2">OY6</strain>
    </source>
</reference>
<dbReference type="RefSeq" id="WP_319961797.1">
    <property type="nucleotide sequence ID" value="NZ_JAXARY010000010.1"/>
</dbReference>
<accession>A0ABU4UGU4</accession>
<evidence type="ECO:0000313" key="2">
    <source>
        <dbReference type="Proteomes" id="UP001284537"/>
    </source>
</evidence>